<evidence type="ECO:0000256" key="3">
    <source>
        <dbReference type="ARBA" id="ARBA00023125"/>
    </source>
</evidence>
<reference evidence="5" key="1">
    <citation type="submission" date="2011-05" db="EMBL/GenBank/DDBJ databases">
        <authorList>
            <person name="Kuske C.R."/>
            <person name="Challacombe J.F."/>
            <person name="Siddaramappa S."/>
            <person name="Petersen J.M."/>
            <person name="Bruce D.C."/>
        </authorList>
    </citation>
    <scope>NUCLEOTIDE SEQUENCE</scope>
    <source>
        <strain evidence="5">TX077308</strain>
    </source>
</reference>
<evidence type="ECO:0000259" key="4">
    <source>
        <dbReference type="Pfam" id="PF01420"/>
    </source>
</evidence>
<organism evidence="5 6">
    <name type="scientific">Francisella salina</name>
    <dbReference type="NCBI Taxonomy" id="573569"/>
    <lineage>
        <taxon>Bacteria</taxon>
        <taxon>Pseudomonadati</taxon>
        <taxon>Pseudomonadota</taxon>
        <taxon>Gammaproteobacteria</taxon>
        <taxon>Thiotrichales</taxon>
        <taxon>Francisellaceae</taxon>
        <taxon>Francisella</taxon>
    </lineage>
</organism>
<accession>A0ABN3ZNK5</accession>
<keyword evidence="6" id="KW-1185">Reference proteome</keyword>
<dbReference type="PANTHER" id="PTHR30408:SF12">
    <property type="entry name" value="TYPE I RESTRICTION ENZYME MJAVIII SPECIFICITY SUBUNIT"/>
    <property type="match status" value="1"/>
</dbReference>
<evidence type="ECO:0000313" key="5">
    <source>
        <dbReference type="EMBL" id="AEI35230.1"/>
    </source>
</evidence>
<gene>
    <name evidence="5" type="ordered locus">F7308_0302</name>
</gene>
<dbReference type="Gene3D" id="3.90.220.20">
    <property type="entry name" value="DNA methylase specificity domains"/>
    <property type="match status" value="2"/>
</dbReference>
<keyword evidence="5" id="KW-0378">Hydrolase</keyword>
<dbReference type="EC" id="3.1.21.3" evidence="5"/>
<keyword evidence="2" id="KW-0680">Restriction system</keyword>
<feature type="domain" description="Type I restriction modification DNA specificity" evidence="4">
    <location>
        <begin position="7"/>
        <end position="185"/>
    </location>
</feature>
<comment type="similarity">
    <text evidence="1">Belongs to the type-I restriction system S methylase family.</text>
</comment>
<dbReference type="Proteomes" id="UP000000490">
    <property type="component" value="Chromosome"/>
</dbReference>
<dbReference type="InterPro" id="IPR000055">
    <property type="entry name" value="Restrct_endonuc_typeI_TRD"/>
</dbReference>
<dbReference type="InterPro" id="IPR052021">
    <property type="entry name" value="Type-I_RS_S_subunit"/>
</dbReference>
<dbReference type="InterPro" id="IPR044946">
    <property type="entry name" value="Restrct_endonuc_typeI_TRD_sf"/>
</dbReference>
<name>A0ABN3ZNK5_FRAST</name>
<sequence>MSNSELPKSWKECKLGEISTDISYGYTASATFENTGTKFLRITDIVPSRINWKNVPFCEVDELKKEKYKLDVGDLVIARTGATTGYNKVIKDSKDAVFASYLIRYKLDKSIVIPNYIGYYLQSEIWDGFVGGIKGGSAQPGANAKQFASFEINLPPLAEQKAIAEVLSSLDDKIDLLHQQNQTLEDMAQTLFREWFVEKADEGWGEVPLSEVADFLNGLACQKFPPKNDIDKLPVLKIKDLKAGISDSSDWASNDVDSKYIIENGDVIFSWSASLVVKIWDGEKCILNQHLFKVTSENYPKWFYYQWCKYHLDRFISISQAHATTMGHIKRKDLDNALCFVPSDNVLENMNKKIQPIIEKLEINQKQIKTLEQTRDTLLPKLMSGQVRV</sequence>
<protein>
    <submittedName>
        <fullName evidence="5">Type I restriction-modification system, specificity subunit S</fullName>
        <ecNumber evidence="5">3.1.21.3</ecNumber>
    </submittedName>
</protein>
<dbReference type="Pfam" id="PF01420">
    <property type="entry name" value="Methylase_S"/>
    <property type="match status" value="2"/>
</dbReference>
<dbReference type="CDD" id="cd17254">
    <property type="entry name" value="RMtype1_S_FclI-TRD1-CR1_like"/>
    <property type="match status" value="1"/>
</dbReference>
<dbReference type="EMBL" id="CP002872">
    <property type="protein sequence ID" value="AEI35230.1"/>
    <property type="molecule type" value="Genomic_DNA"/>
</dbReference>
<dbReference type="GO" id="GO:0009035">
    <property type="term" value="F:type I site-specific deoxyribonuclease activity"/>
    <property type="evidence" value="ECO:0007669"/>
    <property type="project" value="UniProtKB-EC"/>
</dbReference>
<proteinExistence type="inferred from homology"/>
<dbReference type="PANTHER" id="PTHR30408">
    <property type="entry name" value="TYPE-1 RESTRICTION ENZYME ECOKI SPECIFICITY PROTEIN"/>
    <property type="match status" value="1"/>
</dbReference>
<dbReference type="RefSeq" id="WP_013922083.1">
    <property type="nucleotide sequence ID" value="NC_015696.1"/>
</dbReference>
<keyword evidence="3" id="KW-0238">DNA-binding</keyword>
<evidence type="ECO:0000256" key="2">
    <source>
        <dbReference type="ARBA" id="ARBA00022747"/>
    </source>
</evidence>
<feature type="domain" description="Type I restriction modification DNA specificity" evidence="4">
    <location>
        <begin position="202"/>
        <end position="373"/>
    </location>
</feature>
<dbReference type="SUPFAM" id="SSF116734">
    <property type="entry name" value="DNA methylase specificity domain"/>
    <property type="match status" value="2"/>
</dbReference>
<evidence type="ECO:0000313" key="6">
    <source>
        <dbReference type="Proteomes" id="UP000000490"/>
    </source>
</evidence>
<evidence type="ECO:0000256" key="1">
    <source>
        <dbReference type="ARBA" id="ARBA00010923"/>
    </source>
</evidence>
<dbReference type="CDD" id="cd17521">
    <property type="entry name" value="RMtype1_S_Sau13435ORF2165P_TRD2-CR2_like"/>
    <property type="match status" value="1"/>
</dbReference>